<feature type="chain" id="PRO_5020640682" evidence="1">
    <location>
        <begin position="19"/>
        <end position="452"/>
    </location>
</feature>
<dbReference type="RefSeq" id="WP_130021778.1">
    <property type="nucleotide sequence ID" value="NZ_SEWF01000020.1"/>
</dbReference>
<evidence type="ECO:0000256" key="1">
    <source>
        <dbReference type="SAM" id="SignalP"/>
    </source>
</evidence>
<organism evidence="3 4">
    <name type="scientific">Emticicia agri</name>
    <dbReference type="NCBI Taxonomy" id="2492393"/>
    <lineage>
        <taxon>Bacteria</taxon>
        <taxon>Pseudomonadati</taxon>
        <taxon>Bacteroidota</taxon>
        <taxon>Cytophagia</taxon>
        <taxon>Cytophagales</taxon>
        <taxon>Leadbetterellaceae</taxon>
        <taxon>Emticicia</taxon>
    </lineage>
</organism>
<dbReference type="InterPro" id="IPR011059">
    <property type="entry name" value="Metal-dep_hydrolase_composite"/>
</dbReference>
<keyword evidence="3" id="KW-0378">Hydrolase</keyword>
<proteinExistence type="predicted"/>
<protein>
    <submittedName>
        <fullName evidence="3">Amidohydrolase</fullName>
    </submittedName>
</protein>
<keyword evidence="1" id="KW-0732">Signal</keyword>
<evidence type="ECO:0000313" key="4">
    <source>
        <dbReference type="Proteomes" id="UP000293162"/>
    </source>
</evidence>
<feature type="signal peptide" evidence="1">
    <location>
        <begin position="1"/>
        <end position="18"/>
    </location>
</feature>
<dbReference type="Pfam" id="PF01979">
    <property type="entry name" value="Amidohydro_1"/>
    <property type="match status" value="1"/>
</dbReference>
<dbReference type="AlphaFoldDB" id="A0A4Q5LZ04"/>
<dbReference type="SUPFAM" id="SSF51338">
    <property type="entry name" value="Composite domain of metallo-dependent hydrolases"/>
    <property type="match status" value="1"/>
</dbReference>
<dbReference type="SUPFAM" id="SSF51556">
    <property type="entry name" value="Metallo-dependent hydrolases"/>
    <property type="match status" value="1"/>
</dbReference>
<reference evidence="3 4" key="1">
    <citation type="submission" date="2019-02" db="EMBL/GenBank/DDBJ databases">
        <title>Bacterial novel species Emticicia sp. 17J42-9 isolated from soil.</title>
        <authorList>
            <person name="Jung H.-Y."/>
        </authorList>
    </citation>
    <scope>NUCLEOTIDE SEQUENCE [LARGE SCALE GENOMIC DNA]</scope>
    <source>
        <strain evidence="3 4">17J42-9</strain>
    </source>
</reference>
<dbReference type="EMBL" id="SEWF01000020">
    <property type="protein sequence ID" value="RYU94905.1"/>
    <property type="molecule type" value="Genomic_DNA"/>
</dbReference>
<evidence type="ECO:0000313" key="3">
    <source>
        <dbReference type="EMBL" id="RYU94905.1"/>
    </source>
</evidence>
<dbReference type="Proteomes" id="UP000293162">
    <property type="component" value="Unassembled WGS sequence"/>
</dbReference>
<dbReference type="InterPro" id="IPR032466">
    <property type="entry name" value="Metal_Hydrolase"/>
</dbReference>
<accession>A0A4Q5LZ04</accession>
<gene>
    <name evidence="3" type="ORF">EWM59_14535</name>
</gene>
<sequence length="452" mass="49859">MKKQLLLLLLLVSFLSQAQQTVDSRQKEIVFTNVSVIPMTSETVLDNQTVVVKNGVITALGSKVKYDKNALVIDAKGKYLMPGLAEMHAHLPPTDDMKQINDVLLLFASNGVTTIRGMLGHPLHLEVRSKIQSGEILGPRLYTSGPSFSGASIKTPEEGIEKVKSQKKVGYDFMKMHPGITKNNFEAIVKTAKEENMPFAGHVSFGVGVWRSAEAGYATIDHLDGIIEAMMPRLDTLTEAEAGLFGLYVGHNADVSRLDKILKTIKDNSVWIVPTQTLAEHWQSPDRTTEAILTWPEMKYMDKSTLDGWARAKNSTMKNPQYKPESVLKFIDVRRRIIRECQRQGVGLLLGSDAPQVFSVPGFSLKHELKYLVDSGLTPYQALQTGTVNIGKFFKNDNLGVIKNGAIADLVLLDANPLKDVTAVGSVQGVMLNGRWLAKSEIDTMLTKLVKN</sequence>
<dbReference type="PANTHER" id="PTHR43135:SF3">
    <property type="entry name" value="ALPHA-D-RIBOSE 1-METHYLPHOSPHONATE 5-TRIPHOSPHATE DIPHOSPHATASE"/>
    <property type="match status" value="1"/>
</dbReference>
<dbReference type="OrthoDB" id="9797498at2"/>
<dbReference type="GO" id="GO:0016810">
    <property type="term" value="F:hydrolase activity, acting on carbon-nitrogen (but not peptide) bonds"/>
    <property type="evidence" value="ECO:0007669"/>
    <property type="project" value="InterPro"/>
</dbReference>
<dbReference type="Gene3D" id="3.20.20.140">
    <property type="entry name" value="Metal-dependent hydrolases"/>
    <property type="match status" value="1"/>
</dbReference>
<dbReference type="PANTHER" id="PTHR43135">
    <property type="entry name" value="ALPHA-D-RIBOSE 1-METHYLPHOSPHONATE 5-TRIPHOSPHATE DIPHOSPHATASE"/>
    <property type="match status" value="1"/>
</dbReference>
<feature type="domain" description="Amidohydrolase-related" evidence="2">
    <location>
        <begin position="79"/>
        <end position="436"/>
    </location>
</feature>
<evidence type="ECO:0000259" key="2">
    <source>
        <dbReference type="Pfam" id="PF01979"/>
    </source>
</evidence>
<dbReference type="InterPro" id="IPR006680">
    <property type="entry name" value="Amidohydro-rel"/>
</dbReference>
<comment type="caution">
    <text evidence="3">The sequence shown here is derived from an EMBL/GenBank/DDBJ whole genome shotgun (WGS) entry which is preliminary data.</text>
</comment>
<keyword evidence="4" id="KW-1185">Reference proteome</keyword>
<dbReference type="InterPro" id="IPR051781">
    <property type="entry name" value="Metallo-dep_Hydrolase"/>
</dbReference>
<dbReference type="Gene3D" id="2.30.40.10">
    <property type="entry name" value="Urease, subunit C, domain 1"/>
    <property type="match status" value="1"/>
</dbReference>
<name>A0A4Q5LZ04_9BACT</name>